<dbReference type="InterPro" id="IPR047160">
    <property type="entry name" value="GP183-like"/>
</dbReference>
<dbReference type="EMBL" id="CAAGRJ010021878">
    <property type="protein sequence ID" value="VFV35902.1"/>
    <property type="molecule type" value="Genomic_DNA"/>
</dbReference>
<evidence type="ECO:0000313" key="7">
    <source>
        <dbReference type="EMBL" id="VFV35902.1"/>
    </source>
</evidence>
<evidence type="ECO:0000256" key="5">
    <source>
        <dbReference type="SAM" id="MobiDB-lite"/>
    </source>
</evidence>
<dbReference type="GO" id="GO:0004930">
    <property type="term" value="F:G protein-coupled receptor activity"/>
    <property type="evidence" value="ECO:0007669"/>
    <property type="project" value="UniProtKB-KW"/>
</dbReference>
<dbReference type="AlphaFoldDB" id="A0A485P0M6"/>
<keyword evidence="6" id="KW-0472">Membrane</keyword>
<keyword evidence="4" id="KW-0807">Transducer</keyword>
<proteinExistence type="predicted"/>
<sequence length="113" mass="12350">MDRYLAVVRTHRGPQLRDAGRARLIGVAVWALASLQTAPLLFIPLTMPLMNMNGGADPIIYFFASTRYRKWLLSFLKLRASASSTSPTQGKASSETRSINQAGGSVPLEENTV</sequence>
<keyword evidence="8" id="KW-1185">Reference proteome</keyword>
<dbReference type="PANTHER" id="PTHR24237:SF38">
    <property type="entry name" value="G-PROTEIN COUPLED RECEPTORS FAMILY 1 PROFILE DOMAIN-CONTAINING PROTEIN"/>
    <property type="match status" value="1"/>
</dbReference>
<protein>
    <submittedName>
        <fullName evidence="7">G-protein coupled receptor 183-like</fullName>
    </submittedName>
</protein>
<feature type="transmembrane region" description="Helical" evidence="6">
    <location>
        <begin position="21"/>
        <end position="43"/>
    </location>
</feature>
<dbReference type="PANTHER" id="PTHR24237">
    <property type="entry name" value="G-PROTEIN COUPLED RECEPTOR"/>
    <property type="match status" value="1"/>
</dbReference>
<evidence type="ECO:0000313" key="8">
    <source>
        <dbReference type="Proteomes" id="UP000386466"/>
    </source>
</evidence>
<keyword evidence="3 7" id="KW-0675">Receptor</keyword>
<evidence type="ECO:0000256" key="3">
    <source>
        <dbReference type="ARBA" id="ARBA00023170"/>
    </source>
</evidence>
<evidence type="ECO:0000256" key="4">
    <source>
        <dbReference type="ARBA" id="ARBA00023224"/>
    </source>
</evidence>
<accession>A0A485P0M6</accession>
<evidence type="ECO:0000256" key="6">
    <source>
        <dbReference type="SAM" id="Phobius"/>
    </source>
</evidence>
<evidence type="ECO:0000256" key="1">
    <source>
        <dbReference type="ARBA" id="ARBA00004141"/>
    </source>
</evidence>
<evidence type="ECO:0000256" key="2">
    <source>
        <dbReference type="ARBA" id="ARBA00023040"/>
    </source>
</evidence>
<dbReference type="GO" id="GO:0016020">
    <property type="term" value="C:membrane"/>
    <property type="evidence" value="ECO:0007669"/>
    <property type="project" value="UniProtKB-SubCell"/>
</dbReference>
<keyword evidence="6" id="KW-1133">Transmembrane helix</keyword>
<feature type="region of interest" description="Disordered" evidence="5">
    <location>
        <begin position="81"/>
        <end position="113"/>
    </location>
</feature>
<gene>
    <name evidence="7" type="ORF">LYPA_23C015622</name>
</gene>
<dbReference type="Proteomes" id="UP000386466">
    <property type="component" value="Unassembled WGS sequence"/>
</dbReference>
<reference evidence="7 8" key="1">
    <citation type="submission" date="2019-01" db="EMBL/GenBank/DDBJ databases">
        <authorList>
            <person name="Alioto T."/>
            <person name="Alioto T."/>
        </authorList>
    </citation>
    <scope>NUCLEOTIDE SEQUENCE [LARGE SCALE GENOMIC DNA]</scope>
</reference>
<keyword evidence="6" id="KW-0812">Transmembrane</keyword>
<dbReference type="GO" id="GO:0008142">
    <property type="term" value="F:oxysterol binding"/>
    <property type="evidence" value="ECO:0007669"/>
    <property type="project" value="InterPro"/>
</dbReference>
<comment type="subcellular location">
    <subcellularLocation>
        <location evidence="1">Membrane</location>
        <topology evidence="1">Multi-pass membrane protein</topology>
    </subcellularLocation>
</comment>
<feature type="compositionally biased region" description="Polar residues" evidence="5">
    <location>
        <begin position="81"/>
        <end position="103"/>
    </location>
</feature>
<name>A0A485P0M6_LYNPA</name>
<keyword evidence="2" id="KW-0297">G-protein coupled receptor</keyword>
<organism evidence="7 8">
    <name type="scientific">Lynx pardinus</name>
    <name type="common">Iberian lynx</name>
    <name type="synonym">Felis pardina</name>
    <dbReference type="NCBI Taxonomy" id="191816"/>
    <lineage>
        <taxon>Eukaryota</taxon>
        <taxon>Metazoa</taxon>
        <taxon>Chordata</taxon>
        <taxon>Craniata</taxon>
        <taxon>Vertebrata</taxon>
        <taxon>Euteleostomi</taxon>
        <taxon>Mammalia</taxon>
        <taxon>Eutheria</taxon>
        <taxon>Laurasiatheria</taxon>
        <taxon>Carnivora</taxon>
        <taxon>Feliformia</taxon>
        <taxon>Felidae</taxon>
        <taxon>Felinae</taxon>
        <taxon>Lynx</taxon>
    </lineage>
</organism>